<evidence type="ECO:0000313" key="11">
    <source>
        <dbReference type="Proteomes" id="UP001302367"/>
    </source>
</evidence>
<feature type="compositionally biased region" description="Basic residues" evidence="6">
    <location>
        <begin position="250"/>
        <end position="261"/>
    </location>
</feature>
<keyword evidence="5" id="KW-0539">Nucleus</keyword>
<dbReference type="EMBL" id="LKMD01000102">
    <property type="protein sequence ID" value="PIA98309.1"/>
    <property type="molecule type" value="Genomic_DNA"/>
</dbReference>
<dbReference type="AlphaFoldDB" id="A0A2G5I0I2"/>
<feature type="compositionally biased region" description="Basic residues" evidence="6">
    <location>
        <begin position="215"/>
        <end position="224"/>
    </location>
</feature>
<evidence type="ECO:0000256" key="3">
    <source>
        <dbReference type="ARBA" id="ARBA00022771"/>
    </source>
</evidence>
<evidence type="ECO:0000313" key="10">
    <source>
        <dbReference type="Proteomes" id="UP000230605"/>
    </source>
</evidence>
<gene>
    <name evidence="8" type="ORF">CB0940_06628</name>
    <name evidence="9" type="ORF">RHO25_003898</name>
</gene>
<accession>A0A2G5I0I2</accession>
<evidence type="ECO:0000256" key="5">
    <source>
        <dbReference type="ARBA" id="ARBA00023242"/>
    </source>
</evidence>
<feature type="region of interest" description="Disordered" evidence="6">
    <location>
        <begin position="87"/>
        <end position="267"/>
    </location>
</feature>
<dbReference type="GO" id="GO:0005634">
    <property type="term" value="C:nucleus"/>
    <property type="evidence" value="ECO:0007669"/>
    <property type="project" value="UniProtKB-SubCell"/>
</dbReference>
<evidence type="ECO:0000313" key="8">
    <source>
        <dbReference type="EMBL" id="PIA98309.1"/>
    </source>
</evidence>
<dbReference type="GO" id="GO:0003677">
    <property type="term" value="F:DNA binding"/>
    <property type="evidence" value="ECO:0007669"/>
    <property type="project" value="InterPro"/>
</dbReference>
<proteinExistence type="predicted"/>
<keyword evidence="3" id="KW-0863">Zinc-finger</keyword>
<keyword evidence="2" id="KW-0479">Metal-binding</keyword>
<dbReference type="Gene3D" id="3.30.1740.10">
    <property type="entry name" value="Zinc finger, PARP-type"/>
    <property type="match status" value="1"/>
</dbReference>
<feature type="compositionally biased region" description="Basic residues" evidence="6">
    <location>
        <begin position="141"/>
        <end position="151"/>
    </location>
</feature>
<dbReference type="Proteomes" id="UP001302367">
    <property type="component" value="Chromosome 2"/>
</dbReference>
<dbReference type="SMART" id="SM01336">
    <property type="entry name" value="zf-PARP"/>
    <property type="match status" value="1"/>
</dbReference>
<evidence type="ECO:0000256" key="2">
    <source>
        <dbReference type="ARBA" id="ARBA00022723"/>
    </source>
</evidence>
<evidence type="ECO:0000259" key="7">
    <source>
        <dbReference type="PROSITE" id="PS50064"/>
    </source>
</evidence>
<dbReference type="InterPro" id="IPR001510">
    <property type="entry name" value="Znf_PARP"/>
</dbReference>
<keyword evidence="4" id="KW-0862">Zinc</keyword>
<dbReference type="InterPro" id="IPR036957">
    <property type="entry name" value="Znf_PARP_sf"/>
</dbReference>
<comment type="subcellular location">
    <subcellularLocation>
        <location evidence="1">Nucleus</location>
    </subcellularLocation>
</comment>
<protein>
    <submittedName>
        <fullName evidence="8">PARP-type zinc finger-containing protein</fullName>
    </submittedName>
</protein>
<evidence type="ECO:0000256" key="1">
    <source>
        <dbReference type="ARBA" id="ARBA00004123"/>
    </source>
</evidence>
<evidence type="ECO:0000313" key="9">
    <source>
        <dbReference type="EMBL" id="WPA99281.1"/>
    </source>
</evidence>
<organism evidence="8 10">
    <name type="scientific">Cercospora beticola</name>
    <name type="common">Sugarbeet leaf spot fungus</name>
    <dbReference type="NCBI Taxonomy" id="122368"/>
    <lineage>
        <taxon>Eukaryota</taxon>
        <taxon>Fungi</taxon>
        <taxon>Dikarya</taxon>
        <taxon>Ascomycota</taxon>
        <taxon>Pezizomycotina</taxon>
        <taxon>Dothideomycetes</taxon>
        <taxon>Dothideomycetidae</taxon>
        <taxon>Mycosphaerellales</taxon>
        <taxon>Mycosphaerellaceae</taxon>
        <taxon>Cercospora</taxon>
    </lineage>
</organism>
<evidence type="ECO:0000256" key="4">
    <source>
        <dbReference type="ARBA" id="ARBA00022833"/>
    </source>
</evidence>
<dbReference type="GO" id="GO:0008270">
    <property type="term" value="F:zinc ion binding"/>
    <property type="evidence" value="ECO:0007669"/>
    <property type="project" value="UniProtKB-KW"/>
</dbReference>
<sequence>MSYRVELAKTGRSGCSNTSCKKAESKIQKGELRQGVLVQIQEHQSMKWRHWGCVTPTVLHNWWETAGEDLDLVDGYDDLPADAQEKVKRSLEQGHVDDEDWNGDIEMNRYDPANPRQGMFLTKKKKKELGKDDDDDEGDKQKKKPSKKRARKDAEDEDEEAESKPARKKSRGKKAKAEEEDEAPVPAKKTSKKKAPAKKEVAEESAEESEQPAPKKTKGRKAKSAAKVEPTSDTEDVSAEEEKPAPQKKSAPKARKGRGKKAASEED</sequence>
<name>A0A2G5I0I2_CERBT</name>
<reference evidence="8 10" key="1">
    <citation type="submission" date="2015-10" db="EMBL/GenBank/DDBJ databases">
        <title>The cercosporin biosynthetic gene cluster was horizontally transferred to several fungal lineages and shown to be expanded in Cercospora beticola based on microsynteny with recipient genomes.</title>
        <authorList>
            <person name="De Jonge R."/>
            <person name="Ebert M.K."/>
            <person name="Suttle J.C."/>
            <person name="Jurick Ii W.M."/>
            <person name="Secor G.A."/>
            <person name="Thomma B.P."/>
            <person name="Van De Peer Y."/>
            <person name="Bolton M.D."/>
        </authorList>
    </citation>
    <scope>NUCLEOTIDE SEQUENCE [LARGE SCALE GENOMIC DNA]</scope>
    <source>
        <strain evidence="8 10">09-40</strain>
    </source>
</reference>
<dbReference type="Proteomes" id="UP000230605">
    <property type="component" value="Chromosome 2"/>
</dbReference>
<keyword evidence="11" id="KW-1185">Reference proteome</keyword>
<reference evidence="9 11" key="2">
    <citation type="submission" date="2023-09" db="EMBL/GenBank/DDBJ databases">
        <title>Complete-Gapless Cercospora beticola genome.</title>
        <authorList>
            <person name="Wyatt N.A."/>
            <person name="Spanner R.E."/>
            <person name="Bolton M.D."/>
        </authorList>
    </citation>
    <scope>NUCLEOTIDE SEQUENCE [LARGE SCALE GENOMIC DNA]</scope>
    <source>
        <strain evidence="9">Cb09-40</strain>
    </source>
</reference>
<dbReference type="Pfam" id="PF00645">
    <property type="entry name" value="zf-PARP"/>
    <property type="match status" value="1"/>
</dbReference>
<evidence type="ECO:0000256" key="6">
    <source>
        <dbReference type="SAM" id="MobiDB-lite"/>
    </source>
</evidence>
<feature type="domain" description="PARP-type" evidence="7">
    <location>
        <begin position="3"/>
        <end position="95"/>
    </location>
</feature>
<dbReference type="SUPFAM" id="SSF57716">
    <property type="entry name" value="Glucocorticoid receptor-like (DNA-binding domain)"/>
    <property type="match status" value="1"/>
</dbReference>
<dbReference type="EMBL" id="CP134185">
    <property type="protein sequence ID" value="WPA99281.1"/>
    <property type="molecule type" value="Genomic_DNA"/>
</dbReference>
<dbReference type="PROSITE" id="PS50064">
    <property type="entry name" value="ZF_PARP_2"/>
    <property type="match status" value="1"/>
</dbReference>
<feature type="compositionally biased region" description="Basic and acidic residues" evidence="6">
    <location>
        <begin position="87"/>
        <end position="96"/>
    </location>
</feature>
<dbReference type="OrthoDB" id="429950at2759"/>